<keyword evidence="6" id="KW-1185">Reference proteome</keyword>
<reference evidence="5 6" key="1">
    <citation type="submission" date="2018-06" db="EMBL/GenBank/DDBJ databases">
        <authorList>
            <consortium name="Pathogen Informatics"/>
            <person name="Doyle S."/>
        </authorList>
    </citation>
    <scope>NUCLEOTIDE SEQUENCE [LARGE SCALE GENOMIC DNA]</scope>
    <source>
        <strain evidence="5 6">NCTC12475</strain>
    </source>
</reference>
<sequence>MKHKTKDVAKFNAKGNDEICIMQKLLDDDIEATKQNIQAEKIFIQKADEFIEGIKDGDFTFEFSNAQTNNPALNTLKGKFIDLEKVLSEKIAKNGVKLLDLLDAYSKHDFTQRLDDDAAVASHSNNLGNEISNMLKQNLSQAESLQQKSDLLSKAVDQITASAKKQASSLEESAAAVEEMSSSMNSINQKTTEVIAQSEEIKNVITIIKDISEQTNLLALNAAIEAARAGEAGRGFAVVADEVRKLAEKTGKSLTEIEANVNVLTQSINEMSESIREQTEAISMINNSVADVDALTKENVNIANNTFTITKELDTMSKDIVDSVRKNKF</sequence>
<dbReference type="GO" id="GO:0016020">
    <property type="term" value="C:membrane"/>
    <property type="evidence" value="ECO:0007669"/>
    <property type="project" value="InterPro"/>
</dbReference>
<feature type="domain" description="Methyl-accepting transducer" evidence="4">
    <location>
        <begin position="113"/>
        <end position="329"/>
    </location>
</feature>
<evidence type="ECO:0000256" key="1">
    <source>
        <dbReference type="ARBA" id="ARBA00023224"/>
    </source>
</evidence>
<evidence type="ECO:0000256" key="3">
    <source>
        <dbReference type="PROSITE-ProRule" id="PRU00284"/>
    </source>
</evidence>
<dbReference type="InterPro" id="IPR004090">
    <property type="entry name" value="Chemotax_Me-accpt_rcpt"/>
</dbReference>
<dbReference type="PANTHER" id="PTHR32089:SF112">
    <property type="entry name" value="LYSOZYME-LIKE PROTEIN-RELATED"/>
    <property type="match status" value="1"/>
</dbReference>
<comment type="similarity">
    <text evidence="2">Belongs to the methyl-accepting chemotaxis (MCP) protein family.</text>
</comment>
<gene>
    <name evidence="5" type="primary">bdlA</name>
    <name evidence="5" type="ORF">NCTC12475_00433</name>
</gene>
<dbReference type="SUPFAM" id="SSF58104">
    <property type="entry name" value="Methyl-accepting chemotaxis protein (MCP) signaling domain"/>
    <property type="match status" value="1"/>
</dbReference>
<dbReference type="InterPro" id="IPR004089">
    <property type="entry name" value="MCPsignal_dom"/>
</dbReference>
<dbReference type="AlphaFoldDB" id="A0A381DIA6"/>
<organism evidence="5 6">
    <name type="scientific">Campylobacter sputorum subsp. sputorum</name>
    <dbReference type="NCBI Taxonomy" id="32024"/>
    <lineage>
        <taxon>Bacteria</taxon>
        <taxon>Pseudomonadati</taxon>
        <taxon>Campylobacterota</taxon>
        <taxon>Epsilonproteobacteria</taxon>
        <taxon>Campylobacterales</taxon>
        <taxon>Campylobacteraceae</taxon>
        <taxon>Campylobacter</taxon>
    </lineage>
</organism>
<evidence type="ECO:0000313" key="6">
    <source>
        <dbReference type="Proteomes" id="UP000254920"/>
    </source>
</evidence>
<dbReference type="SMART" id="SM00283">
    <property type="entry name" value="MA"/>
    <property type="match status" value="1"/>
</dbReference>
<dbReference type="GO" id="GO:0007165">
    <property type="term" value="P:signal transduction"/>
    <property type="evidence" value="ECO:0007669"/>
    <property type="project" value="UniProtKB-KW"/>
</dbReference>
<dbReference type="PANTHER" id="PTHR32089">
    <property type="entry name" value="METHYL-ACCEPTING CHEMOTAXIS PROTEIN MCPB"/>
    <property type="match status" value="1"/>
</dbReference>
<evidence type="ECO:0000313" key="5">
    <source>
        <dbReference type="EMBL" id="SUX10247.1"/>
    </source>
</evidence>
<dbReference type="PRINTS" id="PR00260">
    <property type="entry name" value="CHEMTRNSDUCR"/>
</dbReference>
<dbReference type="GO" id="GO:0003874">
    <property type="term" value="F:6-pyruvoyltetrahydropterin synthase activity"/>
    <property type="evidence" value="ECO:0007669"/>
    <property type="project" value="UniProtKB-EC"/>
</dbReference>
<keyword evidence="1 3" id="KW-0807">Transducer</keyword>
<dbReference type="EMBL" id="UFVD01000001">
    <property type="protein sequence ID" value="SUX10247.1"/>
    <property type="molecule type" value="Genomic_DNA"/>
</dbReference>
<dbReference type="GO" id="GO:0004888">
    <property type="term" value="F:transmembrane signaling receptor activity"/>
    <property type="evidence" value="ECO:0007669"/>
    <property type="project" value="InterPro"/>
</dbReference>
<dbReference type="PROSITE" id="PS50111">
    <property type="entry name" value="CHEMOTAXIS_TRANSDUC_2"/>
    <property type="match status" value="1"/>
</dbReference>
<proteinExistence type="inferred from homology"/>
<protein>
    <submittedName>
        <fullName evidence="5">6-pyruvoyl tetrahydrobiopterin synthase (Ptps ptp synthase)</fullName>
        <ecNumber evidence="5">4.2.3.12</ecNumber>
    </submittedName>
</protein>
<keyword evidence="5" id="KW-0456">Lyase</keyword>
<accession>A0A381DIA6</accession>
<dbReference type="EC" id="4.2.3.12" evidence="5"/>
<dbReference type="Pfam" id="PF00015">
    <property type="entry name" value="MCPsignal"/>
    <property type="match status" value="1"/>
</dbReference>
<dbReference type="Gene3D" id="1.10.287.950">
    <property type="entry name" value="Methyl-accepting chemotaxis protein"/>
    <property type="match status" value="1"/>
</dbReference>
<dbReference type="GO" id="GO:0006935">
    <property type="term" value="P:chemotaxis"/>
    <property type="evidence" value="ECO:0007669"/>
    <property type="project" value="InterPro"/>
</dbReference>
<evidence type="ECO:0000256" key="2">
    <source>
        <dbReference type="ARBA" id="ARBA00029447"/>
    </source>
</evidence>
<evidence type="ECO:0000259" key="4">
    <source>
        <dbReference type="PROSITE" id="PS50111"/>
    </source>
</evidence>
<dbReference type="Proteomes" id="UP000254920">
    <property type="component" value="Unassembled WGS sequence"/>
</dbReference>
<name>A0A381DIA6_9BACT</name>